<dbReference type="PANTHER" id="PTHR30154">
    <property type="entry name" value="LEUCINE-RESPONSIVE REGULATORY PROTEIN"/>
    <property type="match status" value="1"/>
</dbReference>
<dbReference type="CDD" id="cd00090">
    <property type="entry name" value="HTH_ARSR"/>
    <property type="match status" value="1"/>
</dbReference>
<dbReference type="InterPro" id="IPR011991">
    <property type="entry name" value="ArsR-like_HTH"/>
</dbReference>
<dbReference type="Pfam" id="PF13412">
    <property type="entry name" value="HTH_24"/>
    <property type="match status" value="1"/>
</dbReference>
<evidence type="ECO:0000256" key="2">
    <source>
        <dbReference type="ARBA" id="ARBA00023125"/>
    </source>
</evidence>
<dbReference type="InterPro" id="IPR019887">
    <property type="entry name" value="Tscrpt_reg_AsnC/Lrp_C"/>
</dbReference>
<keyword evidence="3" id="KW-0804">Transcription</keyword>
<dbReference type="SUPFAM" id="SSF54909">
    <property type="entry name" value="Dimeric alpha+beta barrel"/>
    <property type="match status" value="1"/>
</dbReference>
<protein>
    <submittedName>
        <fullName evidence="5">Lrp/AsnC family transcriptional regulator</fullName>
    </submittedName>
</protein>
<dbReference type="Gene3D" id="1.10.10.10">
    <property type="entry name" value="Winged helix-like DNA-binding domain superfamily/Winged helix DNA-binding domain"/>
    <property type="match status" value="1"/>
</dbReference>
<keyword evidence="6" id="KW-1185">Reference proteome</keyword>
<dbReference type="SUPFAM" id="SSF46785">
    <property type="entry name" value="Winged helix' DNA-binding domain"/>
    <property type="match status" value="1"/>
</dbReference>
<dbReference type="Pfam" id="PF01037">
    <property type="entry name" value="AsnC_trans_reg"/>
    <property type="match status" value="1"/>
</dbReference>
<evidence type="ECO:0000256" key="3">
    <source>
        <dbReference type="ARBA" id="ARBA00023163"/>
    </source>
</evidence>
<dbReference type="PROSITE" id="PS50956">
    <property type="entry name" value="HTH_ASNC_2"/>
    <property type="match status" value="1"/>
</dbReference>
<dbReference type="Gene3D" id="3.30.70.920">
    <property type="match status" value="1"/>
</dbReference>
<dbReference type="GO" id="GO:0043200">
    <property type="term" value="P:response to amino acid"/>
    <property type="evidence" value="ECO:0007669"/>
    <property type="project" value="TreeGrafter"/>
</dbReference>
<dbReference type="EMBL" id="BBQY01000001">
    <property type="protein sequence ID" value="GBH29125.1"/>
    <property type="molecule type" value="Genomic_DNA"/>
</dbReference>
<dbReference type="PROSITE" id="PS00519">
    <property type="entry name" value="HTH_ASNC_1"/>
    <property type="match status" value="1"/>
</dbReference>
<dbReference type="PRINTS" id="PR00033">
    <property type="entry name" value="HTHASNC"/>
</dbReference>
<dbReference type="InterPro" id="IPR000485">
    <property type="entry name" value="AsnC-type_HTH_dom"/>
</dbReference>
<dbReference type="GO" id="GO:0006355">
    <property type="term" value="P:regulation of DNA-templated transcription"/>
    <property type="evidence" value="ECO:0007669"/>
    <property type="project" value="UniProtKB-ARBA"/>
</dbReference>
<reference evidence="5 6" key="1">
    <citation type="submission" date="2014-12" db="EMBL/GenBank/DDBJ databases">
        <title>Whole genome sequencing of Sphingobium xenophagum OW59.</title>
        <authorList>
            <person name="Ohta Y."/>
            <person name="Nishi S."/>
            <person name="Hatada Y."/>
        </authorList>
    </citation>
    <scope>NUCLEOTIDE SEQUENCE [LARGE SCALE GENOMIC DNA]</scope>
    <source>
        <strain evidence="5 6">OW59</strain>
    </source>
</reference>
<dbReference type="Proteomes" id="UP000290975">
    <property type="component" value="Unassembled WGS sequence"/>
</dbReference>
<dbReference type="AlphaFoldDB" id="A0A401IXP8"/>
<comment type="caution">
    <text evidence="5">The sequence shown here is derived from an EMBL/GenBank/DDBJ whole genome shotgun (WGS) entry which is preliminary data.</text>
</comment>
<dbReference type="GO" id="GO:0005829">
    <property type="term" value="C:cytosol"/>
    <property type="evidence" value="ECO:0007669"/>
    <property type="project" value="TreeGrafter"/>
</dbReference>
<keyword evidence="2" id="KW-0238">DNA-binding</keyword>
<dbReference type="PANTHER" id="PTHR30154:SF34">
    <property type="entry name" value="TRANSCRIPTIONAL REGULATOR AZLB"/>
    <property type="match status" value="1"/>
</dbReference>
<feature type="domain" description="HTH asnC-type" evidence="4">
    <location>
        <begin position="39"/>
        <end position="100"/>
    </location>
</feature>
<proteinExistence type="predicted"/>
<sequence length="190" mass="21107">MAPASQIGREIAFQNGRESGYNCNFNSHIGDFMTKFVELDALDRRIVAELQRDAALSNADLAERVGSTGPSCWRRVKALEEAGVLRGAVRLADPHLLGQDVTIFCHVRMKEFSGDSIAAFEAFVRDHDQVMECYSMSGEWDYLMRVVASNVADYEHFLMRTLLKHPSVAGASSQFALSVTKYQTALPVRG</sequence>
<gene>
    <name evidence="5" type="ORF">MBESOW_P0378</name>
</gene>
<dbReference type="GO" id="GO:0043565">
    <property type="term" value="F:sequence-specific DNA binding"/>
    <property type="evidence" value="ECO:0007669"/>
    <property type="project" value="InterPro"/>
</dbReference>
<evidence type="ECO:0000313" key="5">
    <source>
        <dbReference type="EMBL" id="GBH29125.1"/>
    </source>
</evidence>
<evidence type="ECO:0000259" key="4">
    <source>
        <dbReference type="PROSITE" id="PS50956"/>
    </source>
</evidence>
<evidence type="ECO:0000313" key="6">
    <source>
        <dbReference type="Proteomes" id="UP000290975"/>
    </source>
</evidence>
<dbReference type="SMART" id="SM00344">
    <property type="entry name" value="HTH_ASNC"/>
    <property type="match status" value="1"/>
</dbReference>
<dbReference type="InterPro" id="IPR036390">
    <property type="entry name" value="WH_DNA-bd_sf"/>
</dbReference>
<dbReference type="InterPro" id="IPR011008">
    <property type="entry name" value="Dimeric_a/b-barrel"/>
</dbReference>
<dbReference type="InterPro" id="IPR019888">
    <property type="entry name" value="Tscrpt_reg_AsnC-like"/>
</dbReference>
<dbReference type="InterPro" id="IPR036388">
    <property type="entry name" value="WH-like_DNA-bd_sf"/>
</dbReference>
<accession>A0A401IXP8</accession>
<organism evidence="5 6">
    <name type="scientific">Sphingobium xenophagum</name>
    <dbReference type="NCBI Taxonomy" id="121428"/>
    <lineage>
        <taxon>Bacteria</taxon>
        <taxon>Pseudomonadati</taxon>
        <taxon>Pseudomonadota</taxon>
        <taxon>Alphaproteobacteria</taxon>
        <taxon>Sphingomonadales</taxon>
        <taxon>Sphingomonadaceae</taxon>
        <taxon>Sphingobium</taxon>
    </lineage>
</organism>
<name>A0A401IXP8_SPHXE</name>
<keyword evidence="1" id="KW-0805">Transcription regulation</keyword>
<dbReference type="STRING" id="1192759.GCA_000277525_02987"/>
<dbReference type="InterPro" id="IPR019885">
    <property type="entry name" value="Tscrpt_reg_HTH_AsnC-type_CS"/>
</dbReference>
<evidence type="ECO:0000256" key="1">
    <source>
        <dbReference type="ARBA" id="ARBA00023015"/>
    </source>
</evidence>